<dbReference type="EMBL" id="FOMX01000009">
    <property type="protein sequence ID" value="SFE15000.1"/>
    <property type="molecule type" value="Genomic_DNA"/>
</dbReference>
<name>A0A1I1YAS5_9BACT</name>
<reference evidence="2" key="1">
    <citation type="submission" date="2016-10" db="EMBL/GenBank/DDBJ databases">
        <authorList>
            <person name="Varghese N."/>
            <person name="Submissions S."/>
        </authorList>
    </citation>
    <scope>NUCLEOTIDE SEQUENCE [LARGE SCALE GENOMIC DNA]</scope>
    <source>
        <strain evidence="2">ATCC 25963</strain>
    </source>
</reference>
<gene>
    <name evidence="1" type="ORF">SAMN02745121_03189</name>
</gene>
<dbReference type="OrthoDB" id="4565346at2"/>
<evidence type="ECO:0000313" key="1">
    <source>
        <dbReference type="EMBL" id="SFE15000.1"/>
    </source>
</evidence>
<proteinExistence type="predicted"/>
<evidence type="ECO:0000313" key="2">
    <source>
        <dbReference type="Proteomes" id="UP000199400"/>
    </source>
</evidence>
<dbReference type="InterPro" id="IPR029787">
    <property type="entry name" value="Nucleotide_cyclase"/>
</dbReference>
<dbReference type="Gene3D" id="3.30.70.1230">
    <property type="entry name" value="Nucleotide cyclase"/>
    <property type="match status" value="1"/>
</dbReference>
<dbReference type="RefSeq" id="WP_096329836.1">
    <property type="nucleotide sequence ID" value="NZ_FOMX01000009.1"/>
</dbReference>
<dbReference type="SUPFAM" id="SSF55073">
    <property type="entry name" value="Nucleotide cyclase"/>
    <property type="match status" value="1"/>
</dbReference>
<dbReference type="AlphaFoldDB" id="A0A1I1YAS5"/>
<keyword evidence="2" id="KW-1185">Reference proteome</keyword>
<protein>
    <submittedName>
        <fullName evidence="1">Adenylate cyclase</fullName>
    </submittedName>
</protein>
<dbReference type="Proteomes" id="UP000199400">
    <property type="component" value="Unassembled WGS sequence"/>
</dbReference>
<organism evidence="1 2">
    <name type="scientific">Nannocystis exedens</name>
    <dbReference type="NCBI Taxonomy" id="54"/>
    <lineage>
        <taxon>Bacteria</taxon>
        <taxon>Pseudomonadati</taxon>
        <taxon>Myxococcota</taxon>
        <taxon>Polyangia</taxon>
        <taxon>Nannocystales</taxon>
        <taxon>Nannocystaceae</taxon>
        <taxon>Nannocystis</taxon>
    </lineage>
</organism>
<sequence length="77" mass="7997">MFYGNIGGAPRLDFTVIGPAVNEVAQMSAMCRPLAQDVIVSQAFADVLPAVVALGSHRLRGVAQAQALHAVVPAARN</sequence>
<dbReference type="STRING" id="54.SAMN02745121_03189"/>
<accession>A0A1I1YAS5</accession>